<dbReference type="Proteomes" id="UP000011135">
    <property type="component" value="Unassembled WGS sequence"/>
</dbReference>
<keyword evidence="4" id="KW-1185">Reference proteome</keyword>
<feature type="domain" description="Activator of Hsp90 ATPase homologue 1/2-like C-terminal" evidence="2">
    <location>
        <begin position="13"/>
        <end position="142"/>
    </location>
</feature>
<dbReference type="eggNOG" id="COG3832">
    <property type="taxonomic scope" value="Bacteria"/>
</dbReference>
<dbReference type="CDD" id="cd07814">
    <property type="entry name" value="SRPBCC_CalC_Aha1-like"/>
    <property type="match status" value="1"/>
</dbReference>
<evidence type="ECO:0000313" key="4">
    <source>
        <dbReference type="Proteomes" id="UP000011135"/>
    </source>
</evidence>
<organism evidence="3 4">
    <name type="scientific">Fulvivirga imtechensis AK7</name>
    <dbReference type="NCBI Taxonomy" id="1237149"/>
    <lineage>
        <taxon>Bacteria</taxon>
        <taxon>Pseudomonadati</taxon>
        <taxon>Bacteroidota</taxon>
        <taxon>Cytophagia</taxon>
        <taxon>Cytophagales</taxon>
        <taxon>Fulvivirgaceae</taxon>
        <taxon>Fulvivirga</taxon>
    </lineage>
</organism>
<protein>
    <recommendedName>
        <fullName evidence="2">Activator of Hsp90 ATPase homologue 1/2-like C-terminal domain-containing protein</fullName>
    </recommendedName>
</protein>
<comment type="similarity">
    <text evidence="1">Belongs to the AHA1 family.</text>
</comment>
<reference evidence="3 4" key="1">
    <citation type="submission" date="2012-12" db="EMBL/GenBank/DDBJ databases">
        <title>Genome assembly of Fulvivirga imtechensis AK7.</title>
        <authorList>
            <person name="Nupur N."/>
            <person name="Khatri I."/>
            <person name="Kumar R."/>
            <person name="Subramanian S."/>
            <person name="Pinnaka A."/>
        </authorList>
    </citation>
    <scope>NUCLEOTIDE SEQUENCE [LARGE SCALE GENOMIC DNA]</scope>
    <source>
        <strain evidence="3 4">AK7</strain>
    </source>
</reference>
<name>L8JKH1_9BACT</name>
<dbReference type="AlphaFoldDB" id="L8JKH1"/>
<dbReference type="RefSeq" id="WP_009583792.1">
    <property type="nucleotide sequence ID" value="NZ_AMZN01000177.1"/>
</dbReference>
<dbReference type="Pfam" id="PF08327">
    <property type="entry name" value="AHSA1"/>
    <property type="match status" value="1"/>
</dbReference>
<dbReference type="Gene3D" id="3.30.530.20">
    <property type="match status" value="1"/>
</dbReference>
<proteinExistence type="inferred from homology"/>
<evidence type="ECO:0000256" key="1">
    <source>
        <dbReference type="ARBA" id="ARBA00006817"/>
    </source>
</evidence>
<dbReference type="STRING" id="1237149.C900_01272"/>
<sequence>MKRSINLDWFYPYPVEIIWDCLTDAEKLKEWSSLHKTVEFRAEVGFEWMEQQKPRKGWDGKMYFKVLEVAPCEKLVYSFKGGPAPGIITLDTVVTYRLESTNGGTQLYLEHTGFEGLKGVMTSFIMHRGWIKFFAKRLMIYLKQQTHEHSKL</sequence>
<dbReference type="InterPro" id="IPR023393">
    <property type="entry name" value="START-like_dom_sf"/>
</dbReference>
<accession>L8JKH1</accession>
<gene>
    <name evidence="3" type="ORF">C900_01272</name>
</gene>
<evidence type="ECO:0000313" key="3">
    <source>
        <dbReference type="EMBL" id="ELR68009.1"/>
    </source>
</evidence>
<evidence type="ECO:0000259" key="2">
    <source>
        <dbReference type="Pfam" id="PF08327"/>
    </source>
</evidence>
<dbReference type="SUPFAM" id="SSF55961">
    <property type="entry name" value="Bet v1-like"/>
    <property type="match status" value="1"/>
</dbReference>
<dbReference type="EMBL" id="AMZN01000177">
    <property type="protein sequence ID" value="ELR68009.1"/>
    <property type="molecule type" value="Genomic_DNA"/>
</dbReference>
<dbReference type="InterPro" id="IPR013538">
    <property type="entry name" value="ASHA1/2-like_C"/>
</dbReference>
<comment type="caution">
    <text evidence="3">The sequence shown here is derived from an EMBL/GenBank/DDBJ whole genome shotgun (WGS) entry which is preliminary data.</text>
</comment>
<dbReference type="OrthoDB" id="2355173at2"/>